<sequence>MSLTFTAKALGLADIHVAVLEGNFRKVKEILRRSPGKKNQQSTKKLEIDVGSDLMKSTVGFIVGYGDLKPEMVAISGWKHTRPPAPGVLANAHITECVGVASRVMGFKLRKHYHDSPGQSFVSPEHEGRYLASHIEKQLAIGWVLKRKAKILIDHTVYCSSCLSFLTEVRRTTGITFVLECRPVGAPQDGDDAEVEAEELRRMDFDELAGSQLMNVDVDDADLATEPGSPVCENRITGGGDEVAQDLMGRITRDLARTPTRRGTVSVNKGSLKRRSAPNHWRVYHDKQRNIKYAKPIYPPEMARPVKIWEPVWTSRPRSSSESKKKLNLGRFKYNNNSSTSARSRQASVSRQELASGPFDILSIKPARTTSKRGAGRVTKDAQLRDKSIFARAFERHQQKQRLRQRQASVTAAPPTLNPRPVIQQGDTSAPGLNHQYNQEPGQPTSFLSNGGVTARVHPACLAQMMSTEAV</sequence>
<evidence type="ECO:0000259" key="2">
    <source>
        <dbReference type="Pfam" id="PF24120"/>
    </source>
</evidence>
<name>A0AAE0XEM6_9PEZI</name>
<proteinExistence type="predicted"/>
<dbReference type="Proteomes" id="UP001270362">
    <property type="component" value="Unassembled WGS sequence"/>
</dbReference>
<organism evidence="3 4">
    <name type="scientific">Podospora appendiculata</name>
    <dbReference type="NCBI Taxonomy" id="314037"/>
    <lineage>
        <taxon>Eukaryota</taxon>
        <taxon>Fungi</taxon>
        <taxon>Dikarya</taxon>
        <taxon>Ascomycota</taxon>
        <taxon>Pezizomycotina</taxon>
        <taxon>Sordariomycetes</taxon>
        <taxon>Sordariomycetidae</taxon>
        <taxon>Sordariales</taxon>
        <taxon>Podosporaceae</taxon>
        <taxon>Podospora</taxon>
    </lineage>
</organism>
<accession>A0AAE0XEM6</accession>
<gene>
    <name evidence="3" type="ORF">B0T22DRAFT_502790</name>
</gene>
<dbReference type="Pfam" id="PF24120">
    <property type="entry name" value="SsdA_C"/>
    <property type="match status" value="1"/>
</dbReference>
<protein>
    <recommendedName>
        <fullName evidence="2">Single-strand DNA deaminase toxin A-like C-terminal domain-containing protein</fullName>
    </recommendedName>
</protein>
<comment type="caution">
    <text evidence="3">The sequence shown here is derived from an EMBL/GenBank/DDBJ whole genome shotgun (WGS) entry which is preliminary data.</text>
</comment>
<dbReference type="EMBL" id="JAULSO010000001">
    <property type="protein sequence ID" value="KAK3692013.1"/>
    <property type="molecule type" value="Genomic_DNA"/>
</dbReference>
<keyword evidence="4" id="KW-1185">Reference proteome</keyword>
<evidence type="ECO:0000313" key="4">
    <source>
        <dbReference type="Proteomes" id="UP001270362"/>
    </source>
</evidence>
<evidence type="ECO:0000256" key="1">
    <source>
        <dbReference type="SAM" id="MobiDB-lite"/>
    </source>
</evidence>
<reference evidence="3" key="1">
    <citation type="journal article" date="2023" name="Mol. Phylogenet. Evol.">
        <title>Genome-scale phylogeny and comparative genomics of the fungal order Sordariales.</title>
        <authorList>
            <person name="Hensen N."/>
            <person name="Bonometti L."/>
            <person name="Westerberg I."/>
            <person name="Brannstrom I.O."/>
            <person name="Guillou S."/>
            <person name="Cros-Aarteil S."/>
            <person name="Calhoun S."/>
            <person name="Haridas S."/>
            <person name="Kuo A."/>
            <person name="Mondo S."/>
            <person name="Pangilinan J."/>
            <person name="Riley R."/>
            <person name="LaButti K."/>
            <person name="Andreopoulos B."/>
            <person name="Lipzen A."/>
            <person name="Chen C."/>
            <person name="Yan M."/>
            <person name="Daum C."/>
            <person name="Ng V."/>
            <person name="Clum A."/>
            <person name="Steindorff A."/>
            <person name="Ohm R.A."/>
            <person name="Martin F."/>
            <person name="Silar P."/>
            <person name="Natvig D.O."/>
            <person name="Lalanne C."/>
            <person name="Gautier V."/>
            <person name="Ament-Velasquez S.L."/>
            <person name="Kruys A."/>
            <person name="Hutchinson M.I."/>
            <person name="Powell A.J."/>
            <person name="Barry K."/>
            <person name="Miller A.N."/>
            <person name="Grigoriev I.V."/>
            <person name="Debuchy R."/>
            <person name="Gladieux P."/>
            <person name="Hiltunen Thoren M."/>
            <person name="Johannesson H."/>
        </authorList>
    </citation>
    <scope>NUCLEOTIDE SEQUENCE</scope>
    <source>
        <strain evidence="3">CBS 314.62</strain>
    </source>
</reference>
<dbReference type="AlphaFoldDB" id="A0AAE0XEM6"/>
<evidence type="ECO:0000313" key="3">
    <source>
        <dbReference type="EMBL" id="KAK3692013.1"/>
    </source>
</evidence>
<feature type="region of interest" description="Disordered" evidence="1">
    <location>
        <begin position="314"/>
        <end position="353"/>
    </location>
</feature>
<feature type="region of interest" description="Disordered" evidence="1">
    <location>
        <begin position="400"/>
        <end position="434"/>
    </location>
</feature>
<feature type="compositionally biased region" description="Low complexity" evidence="1">
    <location>
        <begin position="335"/>
        <end position="352"/>
    </location>
</feature>
<feature type="domain" description="Single-strand DNA deaminase toxin A-like C-terminal" evidence="2">
    <location>
        <begin position="74"/>
        <end position="140"/>
    </location>
</feature>
<dbReference type="InterPro" id="IPR057517">
    <property type="entry name" value="SsdA-like_C"/>
</dbReference>
<reference evidence="3" key="2">
    <citation type="submission" date="2023-06" db="EMBL/GenBank/DDBJ databases">
        <authorList>
            <consortium name="Lawrence Berkeley National Laboratory"/>
            <person name="Haridas S."/>
            <person name="Hensen N."/>
            <person name="Bonometti L."/>
            <person name="Westerberg I."/>
            <person name="Brannstrom I.O."/>
            <person name="Guillou S."/>
            <person name="Cros-Aarteil S."/>
            <person name="Calhoun S."/>
            <person name="Kuo A."/>
            <person name="Mondo S."/>
            <person name="Pangilinan J."/>
            <person name="Riley R."/>
            <person name="Labutti K."/>
            <person name="Andreopoulos B."/>
            <person name="Lipzen A."/>
            <person name="Chen C."/>
            <person name="Yanf M."/>
            <person name="Daum C."/>
            <person name="Ng V."/>
            <person name="Clum A."/>
            <person name="Steindorff A."/>
            <person name="Ohm R."/>
            <person name="Martin F."/>
            <person name="Silar P."/>
            <person name="Natvig D."/>
            <person name="Lalanne C."/>
            <person name="Gautier V."/>
            <person name="Ament-Velasquez S.L."/>
            <person name="Kruys A."/>
            <person name="Hutchinson M.I."/>
            <person name="Powell A.J."/>
            <person name="Barry K."/>
            <person name="Miller A.N."/>
            <person name="Grigoriev I.V."/>
            <person name="Debuchy R."/>
            <person name="Gladieux P."/>
            <person name="Thoren M.H."/>
            <person name="Johannesson H."/>
        </authorList>
    </citation>
    <scope>NUCLEOTIDE SEQUENCE</scope>
    <source>
        <strain evidence="3">CBS 314.62</strain>
    </source>
</reference>